<feature type="transmembrane region" description="Helical" evidence="15">
    <location>
        <begin position="241"/>
        <end position="261"/>
    </location>
</feature>
<keyword evidence="6 15" id="KW-0812">Transmembrane</keyword>
<evidence type="ECO:0000256" key="8">
    <source>
        <dbReference type="ARBA" id="ARBA00023047"/>
    </source>
</evidence>
<keyword evidence="13" id="KW-0998">Cell outer membrane</keyword>
<evidence type="ECO:0000256" key="11">
    <source>
        <dbReference type="ARBA" id="ARBA00023136"/>
    </source>
</evidence>
<keyword evidence="12" id="KW-0564">Palmitate</keyword>
<name>A0A316HIM8_9SPHI</name>
<dbReference type="InterPro" id="IPR054765">
    <property type="entry name" value="SLBB_dom"/>
</dbReference>
<evidence type="ECO:0000256" key="4">
    <source>
        <dbReference type="ARBA" id="ARBA00022452"/>
    </source>
</evidence>
<evidence type="ECO:0000256" key="15">
    <source>
        <dbReference type="SAM" id="Phobius"/>
    </source>
</evidence>
<dbReference type="GO" id="GO:0006811">
    <property type="term" value="P:monoatomic ion transport"/>
    <property type="evidence" value="ECO:0007669"/>
    <property type="project" value="UniProtKB-KW"/>
</dbReference>
<comment type="caution">
    <text evidence="18">The sequence shown here is derived from an EMBL/GenBank/DDBJ whole genome shotgun (WGS) entry which is preliminary data.</text>
</comment>
<dbReference type="Gene3D" id="3.10.560.10">
    <property type="entry name" value="Outer membrane lipoprotein wza domain like"/>
    <property type="match status" value="1"/>
</dbReference>
<keyword evidence="8" id="KW-0625">Polysaccharide transport</keyword>
<evidence type="ECO:0000256" key="9">
    <source>
        <dbReference type="ARBA" id="ARBA00023065"/>
    </source>
</evidence>
<dbReference type="EMBL" id="QGHA01000001">
    <property type="protein sequence ID" value="PWK79851.1"/>
    <property type="molecule type" value="Genomic_DNA"/>
</dbReference>
<dbReference type="GO" id="GO:0046930">
    <property type="term" value="C:pore complex"/>
    <property type="evidence" value="ECO:0007669"/>
    <property type="project" value="UniProtKB-KW"/>
</dbReference>
<comment type="subcellular location">
    <subcellularLocation>
        <location evidence="1">Cell outer membrane</location>
        <topology evidence="1">Multi-pass membrane protein</topology>
    </subcellularLocation>
</comment>
<evidence type="ECO:0000256" key="12">
    <source>
        <dbReference type="ARBA" id="ARBA00023139"/>
    </source>
</evidence>
<evidence type="ECO:0000259" key="16">
    <source>
        <dbReference type="Pfam" id="PF02563"/>
    </source>
</evidence>
<keyword evidence="15" id="KW-1133">Transmembrane helix</keyword>
<evidence type="ECO:0000256" key="6">
    <source>
        <dbReference type="ARBA" id="ARBA00022692"/>
    </source>
</evidence>
<keyword evidence="10" id="KW-0626">Porin</keyword>
<dbReference type="PROSITE" id="PS51257">
    <property type="entry name" value="PROKAR_LIPOPROTEIN"/>
    <property type="match status" value="1"/>
</dbReference>
<dbReference type="GO" id="GO:0015159">
    <property type="term" value="F:polysaccharide transmembrane transporter activity"/>
    <property type="evidence" value="ECO:0007669"/>
    <property type="project" value="InterPro"/>
</dbReference>
<dbReference type="PANTHER" id="PTHR33619:SF3">
    <property type="entry name" value="POLYSACCHARIDE EXPORT PROTEIN GFCE-RELATED"/>
    <property type="match status" value="1"/>
</dbReference>
<dbReference type="Pfam" id="PF22461">
    <property type="entry name" value="SLBB_2"/>
    <property type="match status" value="1"/>
</dbReference>
<evidence type="ECO:0000256" key="10">
    <source>
        <dbReference type="ARBA" id="ARBA00023114"/>
    </source>
</evidence>
<keyword evidence="5" id="KW-0762">Sugar transport</keyword>
<dbReference type="InterPro" id="IPR003715">
    <property type="entry name" value="Poly_export_N"/>
</dbReference>
<keyword evidence="3" id="KW-0813">Transport</keyword>
<dbReference type="GO" id="GO:0015288">
    <property type="term" value="F:porin activity"/>
    <property type="evidence" value="ECO:0007669"/>
    <property type="project" value="UniProtKB-KW"/>
</dbReference>
<dbReference type="Proteomes" id="UP000245678">
    <property type="component" value="Unassembled WGS sequence"/>
</dbReference>
<evidence type="ECO:0000313" key="19">
    <source>
        <dbReference type="Proteomes" id="UP000245678"/>
    </source>
</evidence>
<feature type="domain" description="Polysaccharide export protein N-terminal" evidence="16">
    <location>
        <begin position="47"/>
        <end position="143"/>
    </location>
</feature>
<comment type="similarity">
    <text evidence="2">Belongs to the BexD/CtrA/VexA family.</text>
</comment>
<keyword evidence="4" id="KW-1134">Transmembrane beta strand</keyword>
<dbReference type="AlphaFoldDB" id="A0A316HIM8"/>
<feature type="domain" description="SLBB" evidence="17">
    <location>
        <begin position="147"/>
        <end position="226"/>
    </location>
</feature>
<evidence type="ECO:0000256" key="1">
    <source>
        <dbReference type="ARBA" id="ARBA00004571"/>
    </source>
</evidence>
<evidence type="ECO:0000259" key="17">
    <source>
        <dbReference type="Pfam" id="PF22461"/>
    </source>
</evidence>
<keyword evidence="9" id="KW-0406">Ion transport</keyword>
<accession>A0A316HIM8</accession>
<sequence>MRNYKPDFFLIISVFFILTSCSSKPYQYLFEQKMPVTDTASKNTGAATVSYRIKPQDILQIKNLQNVKYIVDETPGSATGTTAGGGAANTPGQTFQVDDDGTVALPVIGHVKVAGLTRSEAAKQIEDLYRKSLLKDPIIQLKIVNLKVTLLGEVKGQGNYALTKDRTTLVEMIGEAGGLTEKANESNIKIIRGDQLNPQVTEINLRDLQSINDPRAILQNGDVIYIAQNKRAVRNDKLQNLSVLAQPVLLLLNTALIIFTLSHR</sequence>
<keyword evidence="19" id="KW-1185">Reference proteome</keyword>
<dbReference type="InterPro" id="IPR049712">
    <property type="entry name" value="Poly_export"/>
</dbReference>
<evidence type="ECO:0000256" key="5">
    <source>
        <dbReference type="ARBA" id="ARBA00022597"/>
    </source>
</evidence>
<evidence type="ECO:0000256" key="13">
    <source>
        <dbReference type="ARBA" id="ARBA00023237"/>
    </source>
</evidence>
<protein>
    <submittedName>
        <fullName evidence="18">Polysaccharide export outer membrane protein</fullName>
    </submittedName>
</protein>
<reference evidence="18 19" key="1">
    <citation type="submission" date="2018-05" db="EMBL/GenBank/DDBJ databases">
        <title>Genomic Encyclopedia of Archaeal and Bacterial Type Strains, Phase II (KMG-II): from individual species to whole genera.</title>
        <authorList>
            <person name="Goeker M."/>
        </authorList>
    </citation>
    <scope>NUCLEOTIDE SEQUENCE [LARGE SCALE GENOMIC DNA]</scope>
    <source>
        <strain evidence="18 19">DSM 19975</strain>
    </source>
</reference>
<proteinExistence type="inferred from homology"/>
<keyword evidence="14" id="KW-0449">Lipoprotein</keyword>
<evidence type="ECO:0000313" key="18">
    <source>
        <dbReference type="EMBL" id="PWK79851.1"/>
    </source>
</evidence>
<dbReference type="GO" id="GO:0009279">
    <property type="term" value="C:cell outer membrane"/>
    <property type="evidence" value="ECO:0007669"/>
    <property type="project" value="UniProtKB-SubCell"/>
</dbReference>
<gene>
    <name evidence="18" type="ORF">LX99_00311</name>
</gene>
<keyword evidence="7" id="KW-0732">Signal</keyword>
<evidence type="ECO:0000256" key="7">
    <source>
        <dbReference type="ARBA" id="ARBA00022729"/>
    </source>
</evidence>
<organism evidence="18 19">
    <name type="scientific">Mucilaginibacter oryzae</name>
    <dbReference type="NCBI Taxonomy" id="468058"/>
    <lineage>
        <taxon>Bacteria</taxon>
        <taxon>Pseudomonadati</taxon>
        <taxon>Bacteroidota</taxon>
        <taxon>Sphingobacteriia</taxon>
        <taxon>Sphingobacteriales</taxon>
        <taxon>Sphingobacteriaceae</taxon>
        <taxon>Mucilaginibacter</taxon>
    </lineage>
</organism>
<dbReference type="Pfam" id="PF02563">
    <property type="entry name" value="Poly_export"/>
    <property type="match status" value="1"/>
</dbReference>
<evidence type="ECO:0000256" key="3">
    <source>
        <dbReference type="ARBA" id="ARBA00022448"/>
    </source>
</evidence>
<evidence type="ECO:0000256" key="14">
    <source>
        <dbReference type="ARBA" id="ARBA00023288"/>
    </source>
</evidence>
<evidence type="ECO:0000256" key="2">
    <source>
        <dbReference type="ARBA" id="ARBA00009450"/>
    </source>
</evidence>
<dbReference type="PANTHER" id="PTHR33619">
    <property type="entry name" value="POLYSACCHARIDE EXPORT PROTEIN GFCE-RELATED"/>
    <property type="match status" value="1"/>
</dbReference>
<dbReference type="RefSeq" id="WP_109605796.1">
    <property type="nucleotide sequence ID" value="NZ_QGHA01000001.1"/>
</dbReference>
<keyword evidence="11 15" id="KW-0472">Membrane</keyword>